<evidence type="ECO:0000313" key="3">
    <source>
        <dbReference type="Proteomes" id="UP000005408"/>
    </source>
</evidence>
<protein>
    <recommendedName>
        <fullName evidence="4">Chitin-binding type-2 domain-containing protein</fullName>
    </recommendedName>
</protein>
<sequence length="168" mass="18736">MAHGCKMCLVLVKTVLFIQLCNGESRYCKEAVDTVKNVESCPTSKTEWDTAAFNKDCSKIALQQNCSTVEKFVYHCVINGYRNKLLEVCAPSRLIFGNCVEFNEQGGVIQDQISAPCNETFPKCDNIYQSSTAYKYPDCYQLVSKEDIIHVSTTTTTKSTHSDGNNTS</sequence>
<keyword evidence="1" id="KW-0732">Signal</keyword>
<feature type="signal peptide" evidence="1">
    <location>
        <begin position="1"/>
        <end position="23"/>
    </location>
</feature>
<organism evidence="2 3">
    <name type="scientific">Magallana gigas</name>
    <name type="common">Pacific oyster</name>
    <name type="synonym">Crassostrea gigas</name>
    <dbReference type="NCBI Taxonomy" id="29159"/>
    <lineage>
        <taxon>Eukaryota</taxon>
        <taxon>Metazoa</taxon>
        <taxon>Spiralia</taxon>
        <taxon>Lophotrochozoa</taxon>
        <taxon>Mollusca</taxon>
        <taxon>Bivalvia</taxon>
        <taxon>Autobranchia</taxon>
        <taxon>Pteriomorphia</taxon>
        <taxon>Ostreida</taxon>
        <taxon>Ostreoidea</taxon>
        <taxon>Ostreidae</taxon>
        <taxon>Magallana</taxon>
    </lineage>
</organism>
<evidence type="ECO:0008006" key="4">
    <source>
        <dbReference type="Google" id="ProtNLM"/>
    </source>
</evidence>
<evidence type="ECO:0000256" key="1">
    <source>
        <dbReference type="SAM" id="SignalP"/>
    </source>
</evidence>
<accession>A0A8W8MIQ4</accession>
<dbReference type="AlphaFoldDB" id="A0A8W8MIQ4"/>
<keyword evidence="3" id="KW-1185">Reference proteome</keyword>
<feature type="chain" id="PRO_5036491233" description="Chitin-binding type-2 domain-containing protein" evidence="1">
    <location>
        <begin position="24"/>
        <end position="168"/>
    </location>
</feature>
<evidence type="ECO:0000313" key="2">
    <source>
        <dbReference type="EnsemblMetazoa" id="G33071.1:cds"/>
    </source>
</evidence>
<dbReference type="EnsemblMetazoa" id="G33071.1">
    <property type="protein sequence ID" value="G33071.1:cds"/>
    <property type="gene ID" value="G33071"/>
</dbReference>
<dbReference type="Proteomes" id="UP000005408">
    <property type="component" value="Unassembled WGS sequence"/>
</dbReference>
<reference evidence="2" key="1">
    <citation type="submission" date="2022-08" db="UniProtKB">
        <authorList>
            <consortium name="EnsemblMetazoa"/>
        </authorList>
    </citation>
    <scope>IDENTIFICATION</scope>
    <source>
        <strain evidence="2">05x7-T-G4-1.051#20</strain>
    </source>
</reference>
<name>A0A8W8MIQ4_MAGGI</name>
<proteinExistence type="predicted"/>